<name>A0A8S1BAT5_ARCPL</name>
<dbReference type="PANTHER" id="PTHR14387">
    <property type="entry name" value="THADA/DEATH RECEPTOR INTERACTING PROTEIN"/>
    <property type="match status" value="1"/>
</dbReference>
<feature type="non-terminal residue" evidence="2">
    <location>
        <position position="182"/>
    </location>
</feature>
<dbReference type="PANTHER" id="PTHR14387:SF7">
    <property type="entry name" value="THYROID ADENOMA-ASSOCIATED PROTEIN"/>
    <property type="match status" value="1"/>
</dbReference>
<comment type="caution">
    <text evidence="2">The sequence shown here is derived from an EMBL/GenBank/DDBJ whole genome shotgun (WGS) entry which is preliminary data.</text>
</comment>
<dbReference type="AlphaFoldDB" id="A0A8S1BAT5"/>
<dbReference type="Proteomes" id="UP000494256">
    <property type="component" value="Unassembled WGS sequence"/>
</dbReference>
<protein>
    <recommendedName>
        <fullName evidence="1">tRNA (32-2'-O)-methyltransferase regulator THADA-like TPR repeats region domain-containing protein</fullName>
    </recommendedName>
</protein>
<dbReference type="InterPro" id="IPR056843">
    <property type="entry name" value="THADA-like_TPR"/>
</dbReference>
<dbReference type="Pfam" id="PF25150">
    <property type="entry name" value="TPR_Trm732"/>
    <property type="match status" value="1"/>
</dbReference>
<evidence type="ECO:0000313" key="2">
    <source>
        <dbReference type="EMBL" id="CAB3256027.1"/>
    </source>
</evidence>
<dbReference type="InterPro" id="IPR051954">
    <property type="entry name" value="tRNA_methyltransferase_THADA"/>
</dbReference>
<feature type="domain" description="tRNA (32-2'-O)-methyltransferase regulator THADA-like TPR repeats region" evidence="1">
    <location>
        <begin position="20"/>
        <end position="141"/>
    </location>
</feature>
<sequence>MTGIKFARFPLNICVPTYFQTRILSLSLIVESPKSTEEFTAGDLAFVLWYLKYNINAQAPNFRQLTLSCMKKFMKRLEDSYKVIKRQRESNSVNNKVEYYLRFVDQLRQQCFDSLLPGTNYSRRNVALQLLVWTHRLHLDGYIGAWTPDYVEKLLLHLEDSYENNKAFALEVLDGCPLDLLK</sequence>
<evidence type="ECO:0000259" key="1">
    <source>
        <dbReference type="Pfam" id="PF25150"/>
    </source>
</evidence>
<dbReference type="GO" id="GO:0030488">
    <property type="term" value="P:tRNA methylation"/>
    <property type="evidence" value="ECO:0007669"/>
    <property type="project" value="TreeGrafter"/>
</dbReference>
<accession>A0A8S1BAT5</accession>
<organism evidence="2 3">
    <name type="scientific">Arctia plantaginis</name>
    <name type="common">Wood tiger moth</name>
    <name type="synonym">Phalaena plantaginis</name>
    <dbReference type="NCBI Taxonomy" id="874455"/>
    <lineage>
        <taxon>Eukaryota</taxon>
        <taxon>Metazoa</taxon>
        <taxon>Ecdysozoa</taxon>
        <taxon>Arthropoda</taxon>
        <taxon>Hexapoda</taxon>
        <taxon>Insecta</taxon>
        <taxon>Pterygota</taxon>
        <taxon>Neoptera</taxon>
        <taxon>Endopterygota</taxon>
        <taxon>Lepidoptera</taxon>
        <taxon>Glossata</taxon>
        <taxon>Ditrysia</taxon>
        <taxon>Noctuoidea</taxon>
        <taxon>Erebidae</taxon>
        <taxon>Arctiinae</taxon>
        <taxon>Arctia</taxon>
    </lineage>
</organism>
<dbReference type="EMBL" id="CADEBD010000443">
    <property type="protein sequence ID" value="CAB3256027.1"/>
    <property type="molecule type" value="Genomic_DNA"/>
</dbReference>
<reference evidence="2 3" key="1">
    <citation type="submission" date="2020-04" db="EMBL/GenBank/DDBJ databases">
        <authorList>
            <person name="Wallbank WR R."/>
            <person name="Pardo Diaz C."/>
            <person name="Kozak K."/>
            <person name="Martin S."/>
            <person name="Jiggins C."/>
            <person name="Moest M."/>
            <person name="Warren A I."/>
            <person name="Byers J.R.P. K."/>
            <person name="Montejo-Kovacevich G."/>
            <person name="Yen C E."/>
        </authorList>
    </citation>
    <scope>NUCLEOTIDE SEQUENCE [LARGE SCALE GENOMIC DNA]</scope>
</reference>
<evidence type="ECO:0000313" key="3">
    <source>
        <dbReference type="Proteomes" id="UP000494256"/>
    </source>
</evidence>
<dbReference type="GO" id="GO:0005829">
    <property type="term" value="C:cytosol"/>
    <property type="evidence" value="ECO:0007669"/>
    <property type="project" value="TreeGrafter"/>
</dbReference>
<gene>
    <name evidence="2" type="ORF">APLA_LOCUS15553</name>
</gene>
<proteinExistence type="predicted"/>